<evidence type="ECO:0000313" key="2">
    <source>
        <dbReference type="Proteomes" id="UP000827976"/>
    </source>
</evidence>
<proteinExistence type="predicted"/>
<gene>
    <name evidence="1" type="ORF">IHE45_04G048600</name>
</gene>
<organism evidence="1 2">
    <name type="scientific">Dioscorea alata</name>
    <name type="common">Purple yam</name>
    <dbReference type="NCBI Taxonomy" id="55571"/>
    <lineage>
        <taxon>Eukaryota</taxon>
        <taxon>Viridiplantae</taxon>
        <taxon>Streptophyta</taxon>
        <taxon>Embryophyta</taxon>
        <taxon>Tracheophyta</taxon>
        <taxon>Spermatophyta</taxon>
        <taxon>Magnoliopsida</taxon>
        <taxon>Liliopsida</taxon>
        <taxon>Dioscoreales</taxon>
        <taxon>Dioscoreaceae</taxon>
        <taxon>Dioscorea</taxon>
    </lineage>
</organism>
<dbReference type="Proteomes" id="UP000827976">
    <property type="component" value="Chromosome 4"/>
</dbReference>
<keyword evidence="2" id="KW-1185">Reference proteome</keyword>
<protein>
    <submittedName>
        <fullName evidence="1">TPR-like protein</fullName>
    </submittedName>
</protein>
<evidence type="ECO:0000313" key="1">
    <source>
        <dbReference type="EMBL" id="KAH7685567.1"/>
    </source>
</evidence>
<comment type="caution">
    <text evidence="1">The sequence shown here is derived from an EMBL/GenBank/DDBJ whole genome shotgun (WGS) entry which is preliminary data.</text>
</comment>
<dbReference type="EMBL" id="CM037014">
    <property type="protein sequence ID" value="KAH7685567.1"/>
    <property type="molecule type" value="Genomic_DNA"/>
</dbReference>
<sequence>MPRLLAVSYHKQSLRSFSACSSIRPVESLNPRSFISALVQCRHRNEIKRVHAYAITTSMIRNLGVANKLMYIYAEHKELHDASALFSRMDQRDNVSWSVMVGGLAKTGDYLRCLEIFREFVRSGARADNFTIPFVLRVCRDTESVRMGLEIHHLVYKFGLQSDVFVAAALVDMYVKCGFLENARKVFDKMRTKDLVSWTVMIAGYAECGNPGEALVLFDRMQENGIVPDKVMMVTVAFACAKLGAMHKAKIVHEYIERRNFSLNVILGTAMIDMYAKCGSVDAAREIFDRMNEKNVITWSSMMSAYGIHGHGRKAIELFPQMLESGIRPNRITFVSILYACSHAGLVDEGRQFFNSMGREYLVEPDVKHYTCMIDLLGRAGRLDEAIELIENTPVEKDEGFWGAFLGACRIHGNIQFAEKAAKALLELCPRNSGYYVLLSNIYAKSSRWEDVAKMRELMTSMRVKKTPGWSWIEINNEIHQFRVGDKDHPRSKEIYEMLKALSEKLELAGYVPDTNFVLHDVDEELKAAYLYTHSEKLATAYGLLATPEGTTIRIIKNLRVCGDCHTFMKLISAITQREIVFRDANRFHLFKEGSCSCGDYW</sequence>
<reference evidence="2" key="1">
    <citation type="journal article" date="2022" name="Nat. Commun.">
        <title>Chromosome evolution and the genetic basis of agronomically important traits in greater yam.</title>
        <authorList>
            <person name="Bredeson J.V."/>
            <person name="Lyons J.B."/>
            <person name="Oniyinde I.O."/>
            <person name="Okereke N.R."/>
            <person name="Kolade O."/>
            <person name="Nnabue I."/>
            <person name="Nwadili C.O."/>
            <person name="Hribova E."/>
            <person name="Parker M."/>
            <person name="Nwogha J."/>
            <person name="Shu S."/>
            <person name="Carlson J."/>
            <person name="Kariba R."/>
            <person name="Muthemba S."/>
            <person name="Knop K."/>
            <person name="Barton G.J."/>
            <person name="Sherwood A.V."/>
            <person name="Lopez-Montes A."/>
            <person name="Asiedu R."/>
            <person name="Jamnadass R."/>
            <person name="Muchugi A."/>
            <person name="Goodstein D."/>
            <person name="Egesi C.N."/>
            <person name="Featherston J."/>
            <person name="Asfaw A."/>
            <person name="Simpson G.G."/>
            <person name="Dolezel J."/>
            <person name="Hendre P.S."/>
            <person name="Van Deynze A."/>
            <person name="Kumar P.L."/>
            <person name="Obidiegwu J.E."/>
            <person name="Bhattacharjee R."/>
            <person name="Rokhsar D.S."/>
        </authorList>
    </citation>
    <scope>NUCLEOTIDE SEQUENCE [LARGE SCALE GENOMIC DNA]</scope>
    <source>
        <strain evidence="2">cv. TDa95/00328</strain>
    </source>
</reference>
<name>A0ACB7WCB3_DIOAL</name>
<accession>A0ACB7WCB3</accession>